<evidence type="ECO:0000313" key="1">
    <source>
        <dbReference type="EMBL" id="AJC73327.1"/>
    </source>
</evidence>
<keyword evidence="2" id="KW-1185">Reference proteome</keyword>
<dbReference type="Proteomes" id="UP000077469">
    <property type="component" value="Chromosome"/>
</dbReference>
<organism evidence="1 2">
    <name type="scientific">Pseudothermotoga hypogea DSM 11164 = NBRC 106472</name>
    <dbReference type="NCBI Taxonomy" id="1123384"/>
    <lineage>
        <taxon>Bacteria</taxon>
        <taxon>Thermotogati</taxon>
        <taxon>Thermotogota</taxon>
        <taxon>Thermotogae</taxon>
        <taxon>Thermotogales</taxon>
        <taxon>Thermotogaceae</taxon>
        <taxon>Pseudothermotoga</taxon>
    </lineage>
</organism>
<protein>
    <submittedName>
        <fullName evidence="1">Uncharacterized protein</fullName>
    </submittedName>
</protein>
<reference evidence="1 2" key="1">
    <citation type="submission" date="2014-01" db="EMBL/GenBank/DDBJ databases">
        <title>Genome sequencing of Thermotog hypogea.</title>
        <authorList>
            <person name="Zhang X."/>
            <person name="Alvare G."/>
            <person name="Fristensky B."/>
            <person name="Chen L."/>
            <person name="Suen T."/>
            <person name="Chen Q."/>
            <person name="Ma K."/>
        </authorList>
    </citation>
    <scope>NUCLEOTIDE SEQUENCE [LARGE SCALE GENOMIC DNA]</scope>
    <source>
        <strain evidence="1 2">DSM 11164</strain>
    </source>
</reference>
<name>A0A0X1KPV0_9THEM</name>
<dbReference type="RefSeq" id="WP_031503900.1">
    <property type="nucleotide sequence ID" value="NC_022795.1"/>
</dbReference>
<dbReference type="AlphaFoldDB" id="A0A0X1KPV0"/>
<proteinExistence type="predicted"/>
<evidence type="ECO:0000313" key="2">
    <source>
        <dbReference type="Proteomes" id="UP000077469"/>
    </source>
</evidence>
<dbReference type="PaxDb" id="1123384-AJ81_02895"/>
<sequence>MSDCEKLLEKIAERFGCKVWVCEKIGKRISHIPGLKAGEERFLPPMVGFEDEKYVVFVQADEMSDQLKDMCEKVIECVRSDRKDRTPPRKGDS</sequence>
<accession>A0A0X1KPV0</accession>
<dbReference type="KEGG" id="phy:AJ81_02895"/>
<dbReference type="EMBL" id="CP007141">
    <property type="protein sequence ID" value="AJC73327.1"/>
    <property type="molecule type" value="Genomic_DNA"/>
</dbReference>
<dbReference type="STRING" id="1123384.AJ81_02895"/>
<gene>
    <name evidence="1" type="ORF">AJ81_02895</name>
</gene>